<dbReference type="SUPFAM" id="SSF56672">
    <property type="entry name" value="DNA/RNA polymerases"/>
    <property type="match status" value="1"/>
</dbReference>
<proteinExistence type="predicted"/>
<dbReference type="Gene3D" id="3.10.10.10">
    <property type="entry name" value="HIV Type 1 Reverse Transcriptase, subunit A, domain 1"/>
    <property type="match status" value="1"/>
</dbReference>
<feature type="domain" description="Reverse transcriptase" evidence="1">
    <location>
        <begin position="150"/>
        <end position="241"/>
    </location>
</feature>
<dbReference type="Gene3D" id="3.30.70.270">
    <property type="match status" value="1"/>
</dbReference>
<comment type="caution">
    <text evidence="2">The sequence shown here is derived from an EMBL/GenBank/DDBJ whole genome shotgun (WGS) entry which is preliminary data.</text>
</comment>
<organism evidence="2 3">
    <name type="scientific">Streblomastix strix</name>
    <dbReference type="NCBI Taxonomy" id="222440"/>
    <lineage>
        <taxon>Eukaryota</taxon>
        <taxon>Metamonada</taxon>
        <taxon>Preaxostyla</taxon>
        <taxon>Oxymonadida</taxon>
        <taxon>Streblomastigidae</taxon>
        <taxon>Streblomastix</taxon>
    </lineage>
</organism>
<dbReference type="InterPro" id="IPR043502">
    <property type="entry name" value="DNA/RNA_pol_sf"/>
</dbReference>
<evidence type="ECO:0000259" key="1">
    <source>
        <dbReference type="Pfam" id="PF00078"/>
    </source>
</evidence>
<dbReference type="PANTHER" id="PTHR33050:SF7">
    <property type="entry name" value="RIBONUCLEASE H"/>
    <property type="match status" value="1"/>
</dbReference>
<dbReference type="PANTHER" id="PTHR33050">
    <property type="entry name" value="REVERSE TRANSCRIPTASE DOMAIN-CONTAINING PROTEIN"/>
    <property type="match status" value="1"/>
</dbReference>
<dbReference type="InterPro" id="IPR000477">
    <property type="entry name" value="RT_dom"/>
</dbReference>
<evidence type="ECO:0000313" key="2">
    <source>
        <dbReference type="EMBL" id="KAA6383791.1"/>
    </source>
</evidence>
<dbReference type="AlphaFoldDB" id="A0A5J4VMK5"/>
<dbReference type="Pfam" id="PF00078">
    <property type="entry name" value="RVT_1"/>
    <property type="match status" value="1"/>
</dbReference>
<dbReference type="EMBL" id="SNRW01006069">
    <property type="protein sequence ID" value="KAA6383791.1"/>
    <property type="molecule type" value="Genomic_DNA"/>
</dbReference>
<name>A0A5J4VMK5_9EUKA</name>
<dbReference type="OrthoDB" id="3067625at2759"/>
<protein>
    <recommendedName>
        <fullName evidence="1">Reverse transcriptase domain-containing protein</fullName>
    </recommendedName>
</protein>
<dbReference type="InterPro" id="IPR043128">
    <property type="entry name" value="Rev_trsase/Diguanyl_cyclase"/>
</dbReference>
<accession>A0A5J4VMK5</accession>
<dbReference type="InterPro" id="IPR052055">
    <property type="entry name" value="Hepadnavirus_pol/RT"/>
</dbReference>
<gene>
    <name evidence="2" type="ORF">EZS28_020681</name>
</gene>
<evidence type="ECO:0000313" key="3">
    <source>
        <dbReference type="Proteomes" id="UP000324800"/>
    </source>
</evidence>
<reference evidence="2 3" key="1">
    <citation type="submission" date="2019-03" db="EMBL/GenBank/DDBJ databases">
        <title>Single cell metagenomics reveals metabolic interactions within the superorganism composed of flagellate Streblomastix strix and complex community of Bacteroidetes bacteria on its surface.</title>
        <authorList>
            <person name="Treitli S.C."/>
            <person name="Kolisko M."/>
            <person name="Husnik F."/>
            <person name="Keeling P."/>
            <person name="Hampl V."/>
        </authorList>
    </citation>
    <scope>NUCLEOTIDE SEQUENCE [LARGE SCALE GENOMIC DNA]</scope>
    <source>
        <strain evidence="2">ST1C</strain>
    </source>
</reference>
<sequence length="359" mass="41629">MDQGIEQNQAITINNCQESNLNYPIGGHLIHFFSSIVTNWSRQSNQERYQSLLNTLRMSINSTKQQVYPNREQIKSKYNSTKSIDQQGIGGKDCNRGLGEKFELDKSVFRDIKTKYQQMEKDNRLLITQQVSTVVSLHNGRYQYLQGTYVKGNWMFNVDLESAFCHIHADPQFQPFFGFILKGKFFKNIAMCFDVKIAPMTFHKVLLSVIKIIREHLGIKVLAYCDDIIFLDKNKEGLINKQYLTLPILEQFKAIDVEEELKSEKHCTKQSLGHDNAISKFHRILALSKTTNHEVRTISMKVQQEKTLTSQLQRLKCKPIAKLVNNGRDLLMQCKNRREQTNKSFDLDSNSYSDNRCVI</sequence>
<dbReference type="Proteomes" id="UP000324800">
    <property type="component" value="Unassembled WGS sequence"/>
</dbReference>